<dbReference type="AlphaFoldDB" id="A0A378AY76"/>
<sequence length="98" mass="10641">MRDILDQDQRLVILRSLVECGDSANESILQTCLQTYGHRVSRDTVRTHLAWLREQGLVSLTDVSGCYVAEITGRGDDVASGLATVPGVKKPARGDNDG</sequence>
<evidence type="ECO:0000313" key="2">
    <source>
        <dbReference type="Proteomes" id="UP000254487"/>
    </source>
</evidence>
<dbReference type="Proteomes" id="UP000254487">
    <property type="component" value="Unassembled WGS sequence"/>
</dbReference>
<dbReference type="SUPFAM" id="SSF46785">
    <property type="entry name" value="Winged helix' DNA-binding domain"/>
    <property type="match status" value="1"/>
</dbReference>
<dbReference type="EMBL" id="UGLW01000003">
    <property type="protein sequence ID" value="STV24965.1"/>
    <property type="molecule type" value="Genomic_DNA"/>
</dbReference>
<name>A0A378AY76_KLEPO</name>
<dbReference type="InterPro" id="IPR036388">
    <property type="entry name" value="WH-like_DNA-bd_sf"/>
</dbReference>
<proteinExistence type="predicted"/>
<dbReference type="InterPro" id="IPR036390">
    <property type="entry name" value="WH_DNA-bd_sf"/>
</dbReference>
<evidence type="ECO:0008006" key="3">
    <source>
        <dbReference type="Google" id="ProtNLM"/>
    </source>
</evidence>
<protein>
    <recommendedName>
        <fullName evidence="3">ArsR family transcriptional regulator</fullName>
    </recommendedName>
</protein>
<reference evidence="1 2" key="1">
    <citation type="submission" date="2018-06" db="EMBL/GenBank/DDBJ databases">
        <authorList>
            <consortium name="Pathogen Informatics"/>
            <person name="Doyle S."/>
        </authorList>
    </citation>
    <scope>NUCLEOTIDE SEQUENCE [LARGE SCALE GENOMIC DNA]</scope>
    <source>
        <strain evidence="1 2">NCTC10313</strain>
    </source>
</reference>
<dbReference type="Gene3D" id="1.10.10.10">
    <property type="entry name" value="Winged helix-like DNA-binding domain superfamily/Winged helix DNA-binding domain"/>
    <property type="match status" value="1"/>
</dbReference>
<dbReference type="STRING" id="1218098.GCA_001598715_03970"/>
<organism evidence="1 2">
    <name type="scientific">Klebsiella pneumoniae subsp. ozaenae</name>
    <dbReference type="NCBI Taxonomy" id="574"/>
    <lineage>
        <taxon>Bacteria</taxon>
        <taxon>Pseudomonadati</taxon>
        <taxon>Pseudomonadota</taxon>
        <taxon>Gammaproteobacteria</taxon>
        <taxon>Enterobacterales</taxon>
        <taxon>Enterobacteriaceae</taxon>
        <taxon>Klebsiella/Raoultella group</taxon>
        <taxon>Klebsiella</taxon>
        <taxon>Klebsiella pneumoniae complex</taxon>
    </lineage>
</organism>
<evidence type="ECO:0000313" key="1">
    <source>
        <dbReference type="EMBL" id="STV24965.1"/>
    </source>
</evidence>
<accession>A0A378AY76</accession>
<gene>
    <name evidence="1" type="ORF">NCTC10313_06390</name>
</gene>